<keyword evidence="3" id="KW-1185">Reference proteome</keyword>
<reference evidence="2 3" key="1">
    <citation type="submission" date="2024-07" db="EMBL/GenBank/DDBJ databases">
        <title>Luteimonas salilacus sp. nov., isolated from the shore soil of Salt Lake in Tibet of China.</title>
        <authorList>
            <person name="Zhang X."/>
            <person name="Li A."/>
        </authorList>
    </citation>
    <scope>NUCLEOTIDE SEQUENCE [LARGE SCALE GENOMIC DNA]</scope>
    <source>
        <strain evidence="2 3">B3-2-R+30</strain>
    </source>
</reference>
<evidence type="ECO:0000313" key="3">
    <source>
        <dbReference type="Proteomes" id="UP001566331"/>
    </source>
</evidence>
<feature type="domain" description="Spore protein YkvP/CgeB glycosyl transferase-like" evidence="1">
    <location>
        <begin position="328"/>
        <end position="438"/>
    </location>
</feature>
<dbReference type="EMBL" id="JBFWIC010000028">
    <property type="protein sequence ID" value="MEZ0476183.1"/>
    <property type="molecule type" value="Genomic_DNA"/>
</dbReference>
<proteinExistence type="predicted"/>
<gene>
    <name evidence="2" type="ORF">AB6713_16410</name>
</gene>
<name>A0ABV4HU95_9GAMM</name>
<evidence type="ECO:0000259" key="1">
    <source>
        <dbReference type="Pfam" id="PF13524"/>
    </source>
</evidence>
<sequence>MMQKQTSPGQERDSGLLEELILERDRVSCFFFGKLDAERAEALARAELQLLRNSGGVRLGLALAAAAHSPRALLRLPSALWEVRKHLRTRASQDDGPPSTRLPPEVLVQAAADAPLRSPELPPDSIHGLRVAAVLDEFTYECFSPECEIVNLPAEGFEPILDALRPHLLLVESAWRGREDDWRDRIHPASGALAHLVGCCRRRGIQTAFWNKEDPSHFDHFIDAARLFDHVFTTDQRCVPRYRDVLGHNRIEVLGFACQPAMHNPLENCERRQIASFAGSWYAQYPERARDFEELVRLVKKVVPVEIYDRNTGRGDPSFMYPAEYRPMVREGVPYRQVGKVYKSGDFAITVNTVKDSPTMLARRVYELLASNTITVSNFSVAADRVFGDCILMAGRDHDPGERLKSLRDNDDARCRFRLRGLREVLSRHVASIRLSEISGAMIGSVPVARPSVCVAARVSSREEASAVVAMFNAQRWEERSLVLVASAAWVNAECEIDGIPIVLPENGDPGFSERRVENEWVALYDPRDYYGPCYLLDLMLATSYAESSVIGKSTRFSLAEKRLELVRGAPQYRAGALLPVRASIVSRSSLGIRTMGDLVAWVESPGDGQIGLAVDQYSYCEAGAAAKPVSVDVE</sequence>
<organism evidence="2 3">
    <name type="scientific">Luteimonas salinilitoris</name>
    <dbReference type="NCBI Taxonomy" id="3237697"/>
    <lineage>
        <taxon>Bacteria</taxon>
        <taxon>Pseudomonadati</taxon>
        <taxon>Pseudomonadota</taxon>
        <taxon>Gammaproteobacteria</taxon>
        <taxon>Lysobacterales</taxon>
        <taxon>Lysobacteraceae</taxon>
        <taxon>Luteimonas</taxon>
    </lineage>
</organism>
<dbReference type="Proteomes" id="UP001566331">
    <property type="component" value="Unassembled WGS sequence"/>
</dbReference>
<comment type="caution">
    <text evidence="2">The sequence shown here is derived from an EMBL/GenBank/DDBJ whole genome shotgun (WGS) entry which is preliminary data.</text>
</comment>
<dbReference type="Pfam" id="PF13524">
    <property type="entry name" value="Glyco_trans_1_2"/>
    <property type="match status" value="1"/>
</dbReference>
<dbReference type="InterPro" id="IPR055259">
    <property type="entry name" value="YkvP/CgeB_Glyco_trans-like"/>
</dbReference>
<protein>
    <recommendedName>
        <fullName evidence="1">Spore protein YkvP/CgeB glycosyl transferase-like domain-containing protein</fullName>
    </recommendedName>
</protein>
<evidence type="ECO:0000313" key="2">
    <source>
        <dbReference type="EMBL" id="MEZ0476183.1"/>
    </source>
</evidence>
<dbReference type="RefSeq" id="WP_370563686.1">
    <property type="nucleotide sequence ID" value="NZ_JBFWIB010000004.1"/>
</dbReference>
<accession>A0ABV4HU95</accession>